<accession>A0A6P8GDB3</accession>
<evidence type="ECO:0000313" key="3">
    <source>
        <dbReference type="Proteomes" id="UP000515152"/>
    </source>
</evidence>
<feature type="compositionally biased region" description="Low complexity" evidence="1">
    <location>
        <begin position="41"/>
        <end position="60"/>
    </location>
</feature>
<feature type="signal peptide" evidence="2">
    <location>
        <begin position="1"/>
        <end position="22"/>
    </location>
</feature>
<keyword evidence="3" id="KW-1185">Reference proteome</keyword>
<sequence>MHSFVHIRLALLILATLPVTMTRQDPERVCGMPGFPGPPGARGLPGPTGPTGFPGPIGRTGMPGSPGLCQCSKDSSEEEEEEDKEPNP</sequence>
<dbReference type="Pfam" id="PF01391">
    <property type="entry name" value="Collagen"/>
    <property type="match status" value="1"/>
</dbReference>
<gene>
    <name evidence="4" type="primary">LOC116222805</name>
</gene>
<dbReference type="Proteomes" id="UP000515152">
    <property type="component" value="Chromosome 1"/>
</dbReference>
<feature type="region of interest" description="Disordered" evidence="1">
    <location>
        <begin position="28"/>
        <end position="88"/>
    </location>
</feature>
<keyword evidence="2" id="KW-0732">Signal</keyword>
<organism evidence="3 4">
    <name type="scientific">Clupea harengus</name>
    <name type="common">Atlantic herring</name>
    <dbReference type="NCBI Taxonomy" id="7950"/>
    <lineage>
        <taxon>Eukaryota</taxon>
        <taxon>Metazoa</taxon>
        <taxon>Chordata</taxon>
        <taxon>Craniata</taxon>
        <taxon>Vertebrata</taxon>
        <taxon>Euteleostomi</taxon>
        <taxon>Actinopterygii</taxon>
        <taxon>Neopterygii</taxon>
        <taxon>Teleostei</taxon>
        <taxon>Clupei</taxon>
        <taxon>Clupeiformes</taxon>
        <taxon>Clupeoidei</taxon>
        <taxon>Clupeidae</taxon>
        <taxon>Clupea</taxon>
    </lineage>
</organism>
<dbReference type="RefSeq" id="XP_031433477.1">
    <property type="nucleotide sequence ID" value="XM_031577617.2"/>
</dbReference>
<feature type="compositionally biased region" description="Acidic residues" evidence="1">
    <location>
        <begin position="76"/>
        <end position="88"/>
    </location>
</feature>
<proteinExistence type="predicted"/>
<evidence type="ECO:0000256" key="2">
    <source>
        <dbReference type="SAM" id="SignalP"/>
    </source>
</evidence>
<evidence type="ECO:0000256" key="1">
    <source>
        <dbReference type="SAM" id="MobiDB-lite"/>
    </source>
</evidence>
<reference evidence="4" key="1">
    <citation type="submission" date="2025-08" db="UniProtKB">
        <authorList>
            <consortium name="RefSeq"/>
        </authorList>
    </citation>
    <scope>IDENTIFICATION</scope>
</reference>
<protein>
    <submittedName>
        <fullName evidence="4">Protein HP-25 homolog 2-like</fullName>
    </submittedName>
</protein>
<dbReference type="GeneID" id="116222805"/>
<evidence type="ECO:0000313" key="4">
    <source>
        <dbReference type="RefSeq" id="XP_031433477.1"/>
    </source>
</evidence>
<dbReference type="KEGG" id="char:116222805"/>
<feature type="chain" id="PRO_5027596032" evidence="2">
    <location>
        <begin position="23"/>
        <end position="88"/>
    </location>
</feature>
<name>A0A6P8GDB3_CLUHA</name>
<dbReference type="AlphaFoldDB" id="A0A6P8GDB3"/>
<dbReference type="InterPro" id="IPR008160">
    <property type="entry name" value="Collagen"/>
</dbReference>